<protein>
    <recommendedName>
        <fullName evidence="6">Probable membrane transporter protein</fullName>
    </recommendedName>
</protein>
<feature type="transmembrane region" description="Helical" evidence="6">
    <location>
        <begin position="45"/>
        <end position="67"/>
    </location>
</feature>
<reference evidence="7 9" key="2">
    <citation type="submission" date="2024-03" db="EMBL/GenBank/DDBJ databases">
        <authorList>
            <person name="Alaster D. Moffat"/>
            <person name="Govind Chandra"/>
            <person name="Andrew W. Truman"/>
        </authorList>
    </citation>
    <scope>NUCLEOTIDE SEQUENCE [LARGE SCALE GENOMIC DNA]</scope>
    <source>
        <strain evidence="7">PS652</strain>
    </source>
</reference>
<feature type="transmembrane region" description="Helical" evidence="6">
    <location>
        <begin position="105"/>
        <end position="123"/>
    </location>
</feature>
<name>A0A5E6TVP8_PSEFL</name>
<evidence type="ECO:0000256" key="6">
    <source>
        <dbReference type="RuleBase" id="RU363041"/>
    </source>
</evidence>
<evidence type="ECO:0000256" key="3">
    <source>
        <dbReference type="ARBA" id="ARBA00022692"/>
    </source>
</evidence>
<comment type="subcellular location">
    <subcellularLocation>
        <location evidence="6">Cell membrane</location>
        <topology evidence="6">Multi-pass membrane protein</topology>
    </subcellularLocation>
    <subcellularLocation>
        <location evidence="1">Membrane</location>
        <topology evidence="1">Multi-pass membrane protein</topology>
    </subcellularLocation>
</comment>
<proteinExistence type="inferred from homology"/>
<organism evidence="8">
    <name type="scientific">Pseudomonas fluorescens</name>
    <dbReference type="NCBI Taxonomy" id="294"/>
    <lineage>
        <taxon>Bacteria</taxon>
        <taxon>Pseudomonadati</taxon>
        <taxon>Pseudomonadota</taxon>
        <taxon>Gammaproteobacteria</taxon>
        <taxon>Pseudomonadales</taxon>
        <taxon>Pseudomonadaceae</taxon>
        <taxon>Pseudomonas</taxon>
    </lineage>
</organism>
<evidence type="ECO:0000256" key="2">
    <source>
        <dbReference type="ARBA" id="ARBA00009142"/>
    </source>
</evidence>
<dbReference type="GO" id="GO:0005886">
    <property type="term" value="C:plasma membrane"/>
    <property type="evidence" value="ECO:0007669"/>
    <property type="project" value="UniProtKB-SubCell"/>
</dbReference>
<keyword evidence="4 6" id="KW-1133">Transmembrane helix</keyword>
<evidence type="ECO:0000256" key="5">
    <source>
        <dbReference type="ARBA" id="ARBA00023136"/>
    </source>
</evidence>
<feature type="transmembrane region" description="Helical" evidence="6">
    <location>
        <begin position="211"/>
        <end position="235"/>
    </location>
</feature>
<dbReference type="EMBL" id="CABVHG010000017">
    <property type="protein sequence ID" value="VVM97494.1"/>
    <property type="molecule type" value="Genomic_DNA"/>
</dbReference>
<evidence type="ECO:0000256" key="4">
    <source>
        <dbReference type="ARBA" id="ARBA00022989"/>
    </source>
</evidence>
<evidence type="ECO:0000256" key="1">
    <source>
        <dbReference type="ARBA" id="ARBA00004141"/>
    </source>
</evidence>
<gene>
    <name evidence="7" type="ORF">PS652_02613</name>
    <name evidence="8" type="ORF">PS652_03116</name>
</gene>
<dbReference type="PANTHER" id="PTHR43701:SF2">
    <property type="entry name" value="MEMBRANE TRANSPORTER PROTEIN YJNA-RELATED"/>
    <property type="match status" value="1"/>
</dbReference>
<feature type="transmembrane region" description="Helical" evidence="6">
    <location>
        <begin position="247"/>
        <end position="263"/>
    </location>
</feature>
<keyword evidence="5 6" id="KW-0472">Membrane</keyword>
<dbReference type="AlphaFoldDB" id="A0A5E6TVP8"/>
<sequence length="264" mass="27520">MLFVLLTLFGCLSGITSVLFGFGGGFVVVPLLYHLLRLQPATADSAMQIAVATSTCVMIVSAALATFKHQSAGNLKREYLWPLAAYIAVGAVIGASLVGALASDWLRWAFILYLGFTLLDCLLREGFLQHGGQASARPLGHLKSAGSGVLIGTVASVLGVGGSVMSVPLLRRSGLGMTQATAMASPLSLPVALAATATYVISAGSDFGAGFVGYVDLSAFALLALGAWFGTRLAARWIGRIDDRKHAQVYLGLLALVLLSMLWS</sequence>
<dbReference type="RefSeq" id="WP_038995747.1">
    <property type="nucleotide sequence ID" value="NZ_OZ024668.1"/>
</dbReference>
<evidence type="ECO:0000313" key="8">
    <source>
        <dbReference type="EMBL" id="VVM97494.1"/>
    </source>
</evidence>
<dbReference type="EMBL" id="OZ024668">
    <property type="protein sequence ID" value="CAK9889783.1"/>
    <property type="molecule type" value="Genomic_DNA"/>
</dbReference>
<dbReference type="Proteomes" id="UP000326595">
    <property type="component" value="Chromosome"/>
</dbReference>
<keyword evidence="3 6" id="KW-0812">Transmembrane</keyword>
<feature type="transmembrane region" description="Helical" evidence="6">
    <location>
        <begin position="144"/>
        <end position="167"/>
    </location>
</feature>
<dbReference type="InterPro" id="IPR002781">
    <property type="entry name" value="TM_pro_TauE-like"/>
</dbReference>
<accession>A0A5E6TVP8</accession>
<comment type="similarity">
    <text evidence="2 6">Belongs to the 4-toluene sulfonate uptake permease (TSUP) (TC 2.A.102) family.</text>
</comment>
<dbReference type="Pfam" id="PF01925">
    <property type="entry name" value="TauE"/>
    <property type="match status" value="1"/>
</dbReference>
<dbReference type="PANTHER" id="PTHR43701">
    <property type="entry name" value="MEMBRANE TRANSPORTER PROTEIN MJ0441-RELATED"/>
    <property type="match status" value="1"/>
</dbReference>
<keyword evidence="6" id="KW-1003">Cell membrane</keyword>
<reference evidence="8" key="1">
    <citation type="submission" date="2019-09" db="EMBL/GenBank/DDBJ databases">
        <authorList>
            <person name="Chandra G."/>
            <person name="Truman W A."/>
        </authorList>
    </citation>
    <scope>NUCLEOTIDE SEQUENCE [LARGE SCALE GENOMIC DNA]</scope>
    <source>
        <strain evidence="8">PS652</strain>
    </source>
</reference>
<feature type="transmembrane region" description="Helical" evidence="6">
    <location>
        <begin position="79"/>
        <end position="99"/>
    </location>
</feature>
<evidence type="ECO:0000313" key="9">
    <source>
        <dbReference type="Proteomes" id="UP000326595"/>
    </source>
</evidence>
<dbReference type="InterPro" id="IPR051598">
    <property type="entry name" value="TSUP/Inactive_protease-like"/>
</dbReference>
<evidence type="ECO:0000313" key="7">
    <source>
        <dbReference type="EMBL" id="CAK9889783.1"/>
    </source>
</evidence>